<dbReference type="Gene3D" id="3.30.460.10">
    <property type="entry name" value="Beta Polymerase, domain 2"/>
    <property type="match status" value="1"/>
</dbReference>
<evidence type="ECO:0000313" key="3">
    <source>
        <dbReference type="Proteomes" id="UP000016649"/>
    </source>
</evidence>
<dbReference type="InterPro" id="IPR007685">
    <property type="entry name" value="RelA_SpoT"/>
</dbReference>
<dbReference type="Gene3D" id="1.10.3210.10">
    <property type="entry name" value="Hypothetical protein af1432"/>
    <property type="match status" value="1"/>
</dbReference>
<dbReference type="Pfam" id="PF02824">
    <property type="entry name" value="TGS"/>
    <property type="match status" value="1"/>
</dbReference>
<keyword evidence="3" id="KW-1185">Reference proteome</keyword>
<comment type="caution">
    <text evidence="2">The sequence shown here is derived from an EMBL/GenBank/DDBJ whole genome shotgun (WGS) entry which is preliminary data.</text>
</comment>
<dbReference type="PROSITE" id="PS51880">
    <property type="entry name" value="TGS"/>
    <property type="match status" value="1"/>
</dbReference>
<dbReference type="InterPro" id="IPR012675">
    <property type="entry name" value="Beta-grasp_dom_sf"/>
</dbReference>
<dbReference type="Pfam" id="PF04607">
    <property type="entry name" value="RelA_SpoT"/>
    <property type="match status" value="1"/>
</dbReference>
<name>A0ABN0NW97_TRELE</name>
<dbReference type="SUPFAM" id="SSF81271">
    <property type="entry name" value="TGS-like"/>
    <property type="match status" value="1"/>
</dbReference>
<dbReference type="SUPFAM" id="SSF109604">
    <property type="entry name" value="HD-domain/PDEase-like"/>
    <property type="match status" value="1"/>
</dbReference>
<evidence type="ECO:0000313" key="2">
    <source>
        <dbReference type="EMBL" id="ERJ91560.1"/>
    </source>
</evidence>
<dbReference type="InterPro" id="IPR004095">
    <property type="entry name" value="TGS"/>
</dbReference>
<dbReference type="SMART" id="SM00954">
    <property type="entry name" value="RelA_SpoT"/>
    <property type="match status" value="1"/>
</dbReference>
<proteinExistence type="predicted"/>
<accession>A0ABN0NW97</accession>
<gene>
    <name evidence="2" type="ORF">HMPREF9193_02013</name>
</gene>
<dbReference type="CDD" id="cd05399">
    <property type="entry name" value="NT_Rel-Spo_like"/>
    <property type="match status" value="1"/>
</dbReference>
<dbReference type="InterPro" id="IPR012676">
    <property type="entry name" value="TGS-like"/>
</dbReference>
<reference evidence="2 3" key="1">
    <citation type="submission" date="2013-08" db="EMBL/GenBank/DDBJ databases">
        <authorList>
            <person name="Weinstock G."/>
            <person name="Sodergren E."/>
            <person name="Wylie T."/>
            <person name="Fulton L."/>
            <person name="Fulton R."/>
            <person name="Fronick C."/>
            <person name="O'Laughlin M."/>
            <person name="Godfrey J."/>
            <person name="Miner T."/>
            <person name="Herter B."/>
            <person name="Appelbaum E."/>
            <person name="Cordes M."/>
            <person name="Lek S."/>
            <person name="Wollam A."/>
            <person name="Pepin K.H."/>
            <person name="Palsikar V.B."/>
            <person name="Mitreva M."/>
            <person name="Wilson R.K."/>
        </authorList>
    </citation>
    <scope>NUCLEOTIDE SEQUENCE [LARGE SCALE GENOMIC DNA]</scope>
    <source>
        <strain evidence="2 3">ATCC 700332</strain>
    </source>
</reference>
<organism evidence="2 3">
    <name type="scientific">Treponema lecithinolyticum ATCC 700332</name>
    <dbReference type="NCBI Taxonomy" id="1321815"/>
    <lineage>
        <taxon>Bacteria</taxon>
        <taxon>Pseudomonadati</taxon>
        <taxon>Spirochaetota</taxon>
        <taxon>Spirochaetia</taxon>
        <taxon>Spirochaetales</taxon>
        <taxon>Treponemataceae</taxon>
        <taxon>Treponema</taxon>
    </lineage>
</organism>
<dbReference type="PANTHER" id="PTHR21262:SF31">
    <property type="entry name" value="GTP PYROPHOSPHOKINASE"/>
    <property type="match status" value="1"/>
</dbReference>
<sequence length="592" mass="65726">MPPAFSAVDHSFRVACILAENNLDTDCIVAGILHNIFNLKTAQNKTDTVQNAAKSFSGLSSGAAQPDTYASCEREIEKRFGCAVLNIVQSIRRITGLNMKSKTLDQADAFRKMLFAMTDDIRVILVKMAERLDSIRSASSLKTDRQKQLAAEIIEIWAPLANRLGMSAVKIEMEDLSLKCSNPDVFAQLKQIVALKKNERAEYIEKAQKEIYKAASKAGLEVTVYGRAKHFYSIYQKMKRKNRTAEELLDLLALRILCKTSADCYVMVGLVHNLWKPLEGRFKDYIAMPKENGYQSIHTTVLCGTRPLEVQIRTHEMHSVAELGVASHWLYKKGMNKDSVDIGSLSIINQLRELRRDHLNDEAFFNEIKNELLGDSIFVFTPQGEVKKLAAGATALDFAYAVHTHIGQTITGAKADGHIIPLSRALKNTQIVEILTHPQAHPTENQLAMAKTARARSKIRAYLAQHAQDGTQGSVPVQTQNQGQGQTLAAVSAQTSAQTSSACYAGAHSETESEQNTPIKIRIDDTSNFLVTRAKCCNPRYGDSIVGYVSRGRGITVHRADCKNFNRIANVNERKIPVLWEEQKNGTPKPAR</sequence>
<dbReference type="Pfam" id="PF13328">
    <property type="entry name" value="HD_4"/>
    <property type="match status" value="1"/>
</dbReference>
<dbReference type="Proteomes" id="UP000016649">
    <property type="component" value="Unassembled WGS sequence"/>
</dbReference>
<dbReference type="EMBL" id="AWVH01000044">
    <property type="protein sequence ID" value="ERJ91560.1"/>
    <property type="molecule type" value="Genomic_DNA"/>
</dbReference>
<dbReference type="InterPro" id="IPR033655">
    <property type="entry name" value="TGS_RelA/SpoT"/>
</dbReference>
<dbReference type="PANTHER" id="PTHR21262">
    <property type="entry name" value="GUANOSINE-3',5'-BIS DIPHOSPHATE 3'-PYROPHOSPHOHYDROLASE"/>
    <property type="match status" value="1"/>
</dbReference>
<dbReference type="SUPFAM" id="SSF81301">
    <property type="entry name" value="Nucleotidyltransferase"/>
    <property type="match status" value="1"/>
</dbReference>
<evidence type="ECO:0000259" key="1">
    <source>
        <dbReference type="PROSITE" id="PS51880"/>
    </source>
</evidence>
<dbReference type="Gene3D" id="3.10.20.30">
    <property type="match status" value="1"/>
</dbReference>
<feature type="domain" description="TGS" evidence="1">
    <location>
        <begin position="375"/>
        <end position="436"/>
    </location>
</feature>
<protein>
    <submittedName>
        <fullName evidence="2">RelA/SpoT family protein</fullName>
    </submittedName>
</protein>
<dbReference type="CDD" id="cd01668">
    <property type="entry name" value="TGS_RSH"/>
    <property type="match status" value="1"/>
</dbReference>
<dbReference type="InterPro" id="IPR043519">
    <property type="entry name" value="NT_sf"/>
</dbReference>